<evidence type="ECO:0000256" key="3">
    <source>
        <dbReference type="ARBA" id="ARBA00022989"/>
    </source>
</evidence>
<evidence type="ECO:0000256" key="1">
    <source>
        <dbReference type="ARBA" id="ARBA00004141"/>
    </source>
</evidence>
<name>A0A0K0E6M8_STRER</name>
<keyword evidence="3 5" id="KW-1133">Transmembrane helix</keyword>
<protein>
    <submittedName>
        <fullName evidence="7">Mitochondrial inner membrane protein COX18</fullName>
    </submittedName>
</protein>
<keyword evidence="2 5" id="KW-0812">Transmembrane</keyword>
<dbReference type="GO" id="GO:0032977">
    <property type="term" value="F:membrane insertase activity"/>
    <property type="evidence" value="ECO:0007669"/>
    <property type="project" value="InterPro"/>
</dbReference>
<dbReference type="WBParaSite" id="TCONS_00009840.p1">
    <property type="protein sequence ID" value="TCONS_00009840.p1"/>
    <property type="gene ID" value="XLOC_007569"/>
</dbReference>
<dbReference type="GO" id="GO:0005743">
    <property type="term" value="C:mitochondrial inner membrane"/>
    <property type="evidence" value="ECO:0007669"/>
    <property type="project" value="TreeGrafter"/>
</dbReference>
<evidence type="ECO:0000256" key="5">
    <source>
        <dbReference type="SAM" id="Phobius"/>
    </source>
</evidence>
<dbReference type="GO" id="GO:0032979">
    <property type="term" value="P:protein insertion into mitochondrial inner membrane from matrix"/>
    <property type="evidence" value="ECO:0007669"/>
    <property type="project" value="TreeGrafter"/>
</dbReference>
<dbReference type="Proteomes" id="UP000035681">
    <property type="component" value="Unplaced"/>
</dbReference>
<evidence type="ECO:0000313" key="6">
    <source>
        <dbReference type="Proteomes" id="UP000035681"/>
    </source>
</evidence>
<feature type="transmembrane region" description="Helical" evidence="5">
    <location>
        <begin position="214"/>
        <end position="231"/>
    </location>
</feature>
<comment type="subcellular location">
    <subcellularLocation>
        <location evidence="1">Membrane</location>
        <topology evidence="1">Multi-pass membrane protein</topology>
    </subcellularLocation>
</comment>
<proteinExistence type="predicted"/>
<dbReference type="GO" id="GO:0033617">
    <property type="term" value="P:mitochondrial respiratory chain complex IV assembly"/>
    <property type="evidence" value="ECO:0007669"/>
    <property type="project" value="TreeGrafter"/>
</dbReference>
<dbReference type="InterPro" id="IPR001708">
    <property type="entry name" value="YidC/ALB3/OXA1/COX18"/>
</dbReference>
<accession>A0A0K0E6M8</accession>
<dbReference type="PANTHER" id="PTHR12428:SF65">
    <property type="entry name" value="CYTOCHROME C OXIDASE ASSEMBLY PROTEIN COX18, MITOCHONDRIAL"/>
    <property type="match status" value="1"/>
</dbReference>
<feature type="transmembrane region" description="Helical" evidence="5">
    <location>
        <begin position="171"/>
        <end position="192"/>
    </location>
</feature>
<evidence type="ECO:0000313" key="7">
    <source>
        <dbReference type="WBParaSite" id="SSTP_0000515700.1"/>
    </source>
</evidence>
<feature type="transmembrane region" description="Helical" evidence="5">
    <location>
        <begin position="243"/>
        <end position="264"/>
    </location>
</feature>
<dbReference type="PANTHER" id="PTHR12428">
    <property type="entry name" value="OXA1"/>
    <property type="match status" value="1"/>
</dbReference>
<evidence type="ECO:0000256" key="4">
    <source>
        <dbReference type="ARBA" id="ARBA00023136"/>
    </source>
</evidence>
<organism evidence="7">
    <name type="scientific">Strongyloides stercoralis</name>
    <name type="common">Threadworm</name>
    <dbReference type="NCBI Taxonomy" id="6248"/>
    <lineage>
        <taxon>Eukaryota</taxon>
        <taxon>Metazoa</taxon>
        <taxon>Ecdysozoa</taxon>
        <taxon>Nematoda</taxon>
        <taxon>Chromadorea</taxon>
        <taxon>Rhabditida</taxon>
        <taxon>Tylenchina</taxon>
        <taxon>Panagrolaimomorpha</taxon>
        <taxon>Strongyloidoidea</taxon>
        <taxon>Strongyloididae</taxon>
        <taxon>Strongyloides</taxon>
    </lineage>
</organism>
<dbReference type="WBParaSite" id="SSTP_0000515700.1">
    <property type="protein sequence ID" value="SSTP_0000515700.1"/>
    <property type="gene ID" value="SSTP_0000515700"/>
</dbReference>
<dbReference type="STRING" id="6248.A0A0K0E6M8"/>
<dbReference type="AlphaFoldDB" id="A0A0K0E6M8"/>
<keyword evidence="4 5" id="KW-0472">Membrane</keyword>
<keyword evidence="6" id="KW-1185">Reference proteome</keyword>
<reference evidence="7" key="1">
    <citation type="submission" date="2015-08" db="UniProtKB">
        <authorList>
            <consortium name="WormBaseParasite"/>
        </authorList>
    </citation>
    <scope>IDENTIFICATION</scope>
</reference>
<evidence type="ECO:0000256" key="2">
    <source>
        <dbReference type="ARBA" id="ARBA00022692"/>
    </source>
</evidence>
<sequence>MLLARGINCKLFQKSLKYAAPSISVNNNVYEGKRNISKIAAAGETFIQYLSTSNLTTSLQFCMEEIHSITGLGWGSTFIASALLLRAVTSPTHIYAEKLLGKRIRYENYVHNKVTEEMSKELKIDIVTDPSTNLSQLKTDNKRILDVTKRHIAENVKQTLIDNKLLPFRTICLKFSTVPIWVFSSFSIRNILQGGFTPAMPGALWITDLSLPDPYYILPITVALLTFLNIYSHRLLSPVSSNMFTKSVDTVVLIGVLIGVKFAMNLPAIFSLYWLSVASSGILEIALLRNPKFKKFIGIEKLPTDSKYPLTNLFKKNK</sequence>